<dbReference type="EMBL" id="JH604635">
    <property type="protein sequence ID" value="EHY65734.1"/>
    <property type="molecule type" value="Genomic_DNA"/>
</dbReference>
<gene>
    <name evidence="1" type="ORF">NERG_01341</name>
</gene>
<dbReference type="Proteomes" id="UP000005622">
    <property type="component" value="Unassembled WGS sequence"/>
</dbReference>
<name>H8ZC98_NEMA1</name>
<sequence length="102" mass="11780">MIHLIFKLFKNPCAETSELLEGYPSSGIWVELFMLCIRIPKFYYSSNSQRQDLSRNIITVIIYPGAGPHCDNNGVHITNKHNGKISFFYTLKVILILKHFYA</sequence>
<organism evidence="1">
    <name type="scientific">Nematocida ausubeli (strain ATCC PRA-371 / ERTm2)</name>
    <name type="common">Nematode killer fungus</name>
    <dbReference type="NCBI Taxonomy" id="1913371"/>
    <lineage>
        <taxon>Eukaryota</taxon>
        <taxon>Fungi</taxon>
        <taxon>Fungi incertae sedis</taxon>
        <taxon>Microsporidia</taxon>
        <taxon>Nematocida</taxon>
    </lineage>
</organism>
<proteinExistence type="predicted"/>
<evidence type="ECO:0000313" key="1">
    <source>
        <dbReference type="EMBL" id="EHY65734.1"/>
    </source>
</evidence>
<dbReference type="AlphaFoldDB" id="H8ZC98"/>
<reference evidence="1" key="1">
    <citation type="submission" date="2011-03" db="EMBL/GenBank/DDBJ databases">
        <title>The Genome Sequence of Nematocida sp1 strain ERTm2.</title>
        <authorList>
            <consortium name="The Broad Institute Genome Sequencing Platform"/>
            <consortium name="The Broad Institute Genome Sequencing Center for Infectious Disease"/>
            <person name="Cuomo C."/>
            <person name="Troemel E."/>
            <person name="Young S.K."/>
            <person name="Zeng Q."/>
            <person name="Gargeya S."/>
            <person name="Fitzgerald M."/>
            <person name="Haas B."/>
            <person name="Abouelleil A."/>
            <person name="Alvarado L."/>
            <person name="Arachchi H.M."/>
            <person name="Berlin A."/>
            <person name="Brown A."/>
            <person name="Chapman S.B."/>
            <person name="Chen Z."/>
            <person name="Dunbar C."/>
            <person name="Freedman E."/>
            <person name="Gearin G."/>
            <person name="Gellesch M."/>
            <person name="Goldberg J."/>
            <person name="Griggs A."/>
            <person name="Gujja S."/>
            <person name="Heilman E.R."/>
            <person name="Heiman D."/>
            <person name="Howarth C."/>
            <person name="Larson L."/>
            <person name="Lui A."/>
            <person name="MacDonald P.J.P."/>
            <person name="Mehta T."/>
            <person name="Montmayeur A."/>
            <person name="Murphy C."/>
            <person name="Neiman D."/>
            <person name="Pearson M."/>
            <person name="Priest M."/>
            <person name="Roberts A."/>
            <person name="Saif S."/>
            <person name="Shea T."/>
            <person name="Shenoy N."/>
            <person name="Sisk P."/>
            <person name="Stolte C."/>
            <person name="Sykes S."/>
            <person name="White J."/>
            <person name="Yandava C."/>
            <person name="Wortman J."/>
            <person name="Nusbaum C."/>
            <person name="Birren B."/>
        </authorList>
    </citation>
    <scope>NUCLEOTIDE SEQUENCE</scope>
    <source>
        <strain evidence="1">ERTm2</strain>
    </source>
</reference>
<dbReference type="HOGENOM" id="CLU_2278199_0_0_1"/>
<accession>H8ZC98</accession>
<protein>
    <submittedName>
        <fullName evidence="1">Uncharacterized protein</fullName>
    </submittedName>
</protein>